<dbReference type="GO" id="GO:0140575">
    <property type="term" value="F:transmembrane monodehydroascorbate reductase activity"/>
    <property type="evidence" value="ECO:0007669"/>
    <property type="project" value="InterPro"/>
</dbReference>
<keyword evidence="8 12" id="KW-1133">Transmembrane helix</keyword>
<evidence type="ECO:0000313" key="16">
    <source>
        <dbReference type="EMBL" id="KAK9822917.1"/>
    </source>
</evidence>
<feature type="transmembrane region" description="Helical" evidence="12">
    <location>
        <begin position="350"/>
        <end position="371"/>
    </location>
</feature>
<evidence type="ECO:0000256" key="2">
    <source>
        <dbReference type="ARBA" id="ARBA00004141"/>
    </source>
</evidence>
<dbReference type="GO" id="GO:0046872">
    <property type="term" value="F:metal ion binding"/>
    <property type="evidence" value="ECO:0007669"/>
    <property type="project" value="UniProtKB-KW"/>
</dbReference>
<dbReference type="InterPro" id="IPR008972">
    <property type="entry name" value="Cupredoxin"/>
</dbReference>
<keyword evidence="5 12" id="KW-0812">Transmembrane</keyword>
<accession>A0AAW1QNS0</accession>
<keyword evidence="3" id="KW-0813">Transport</keyword>
<dbReference type="EMBL" id="JALJOS010000029">
    <property type="protein sequence ID" value="KAK9822917.1"/>
    <property type="molecule type" value="Genomic_DNA"/>
</dbReference>
<dbReference type="PANTHER" id="PTHR15422">
    <property type="entry name" value="OS05G0565100 PROTEIN"/>
    <property type="match status" value="1"/>
</dbReference>
<dbReference type="PROSITE" id="PS50939">
    <property type="entry name" value="CYTOCHROME_B561"/>
    <property type="match status" value="1"/>
</dbReference>
<comment type="cofactor">
    <cofactor evidence="1">
        <name>heme b</name>
        <dbReference type="ChEBI" id="CHEBI:60344"/>
    </cofactor>
</comment>
<evidence type="ECO:0000256" key="12">
    <source>
        <dbReference type="SAM" id="Phobius"/>
    </source>
</evidence>
<feature type="domain" description="Phytocyanin" evidence="15">
    <location>
        <begin position="31"/>
        <end position="129"/>
    </location>
</feature>
<sequence length="426" mass="44023">MARSLPARRQTVLSVFTIGLLGCNIKTAQGADVVVGGADGWEDGIKYNPLQAQVGDVLVFNYRSGAHNVIQIPTLSCSALSSSSANTLAARQAPTPVRIPVNQTGVFNYACSVGDHCDAGQLIQITVSGGSVISSPTAPAPAPAAAATEAAVPTPATGTSPGGGTTTPAAVAGGAGAATAAGAATSPPAASGTGSGAAASTSQSSQQSYYRKYSYLKHIHAWLMGTAFIFVMPLAIIIARGYRSSGKVWLHLHWILQAIATILVVSGVVLGHYFNIATNLQKAHRVVGIIAVALLGLQVLVAAALRPAATKWIRKVWNVGHWNLGKIVLAMGIVNFYIGIHLVADDLEATATHIYIAAAVILGFFLLLAVLKDAYDHITKPQPSLANIPSRDGPAYARQNGTEDGFTKPHADADLMNSQAGLNQAI</sequence>
<comment type="subcellular location">
    <subcellularLocation>
        <location evidence="2">Membrane</location>
        <topology evidence="2">Multi-pass membrane protein</topology>
    </subcellularLocation>
</comment>
<dbReference type="Gene3D" id="2.60.40.420">
    <property type="entry name" value="Cupredoxins - blue copper proteins"/>
    <property type="match status" value="1"/>
</dbReference>
<evidence type="ECO:0008006" key="18">
    <source>
        <dbReference type="Google" id="ProtNLM"/>
    </source>
</evidence>
<dbReference type="InterPro" id="IPR045150">
    <property type="entry name" value="CYB561D1/2"/>
</dbReference>
<dbReference type="GO" id="GO:0016020">
    <property type="term" value="C:membrane"/>
    <property type="evidence" value="ECO:0007669"/>
    <property type="project" value="UniProtKB-SubCell"/>
</dbReference>
<evidence type="ECO:0000256" key="4">
    <source>
        <dbReference type="ARBA" id="ARBA00022617"/>
    </source>
</evidence>
<dbReference type="PROSITE" id="PS51257">
    <property type="entry name" value="PROKAR_LIPOPROTEIN"/>
    <property type="match status" value="1"/>
</dbReference>
<keyword evidence="17" id="KW-1185">Reference proteome</keyword>
<feature type="transmembrane region" description="Helical" evidence="12">
    <location>
        <begin position="326"/>
        <end position="344"/>
    </location>
</feature>
<evidence type="ECO:0000259" key="15">
    <source>
        <dbReference type="PROSITE" id="PS51485"/>
    </source>
</evidence>
<dbReference type="Gene3D" id="1.20.120.1770">
    <property type="match status" value="1"/>
</dbReference>
<evidence type="ECO:0000256" key="8">
    <source>
        <dbReference type="ARBA" id="ARBA00022989"/>
    </source>
</evidence>
<keyword evidence="9" id="KW-0408">Iron</keyword>
<feature type="transmembrane region" description="Helical" evidence="12">
    <location>
        <begin position="286"/>
        <end position="305"/>
    </location>
</feature>
<dbReference type="SUPFAM" id="SSF49503">
    <property type="entry name" value="Cupredoxins"/>
    <property type="match status" value="1"/>
</dbReference>
<feature type="transmembrane region" description="Helical" evidence="12">
    <location>
        <begin position="221"/>
        <end position="242"/>
    </location>
</feature>
<gene>
    <name evidence="16" type="ORF">WJX74_004451</name>
</gene>
<dbReference type="PROSITE" id="PS51485">
    <property type="entry name" value="PHYTOCYANIN"/>
    <property type="match status" value="1"/>
</dbReference>
<feature type="region of interest" description="Disordered" evidence="11">
    <location>
        <begin position="138"/>
        <end position="171"/>
    </location>
</feature>
<feature type="compositionally biased region" description="Low complexity" evidence="11">
    <location>
        <begin position="143"/>
        <end position="159"/>
    </location>
</feature>
<keyword evidence="4" id="KW-0349">Heme</keyword>
<evidence type="ECO:0000256" key="10">
    <source>
        <dbReference type="ARBA" id="ARBA00023136"/>
    </source>
</evidence>
<evidence type="ECO:0000256" key="9">
    <source>
        <dbReference type="ARBA" id="ARBA00023004"/>
    </source>
</evidence>
<keyword evidence="6" id="KW-0479">Metal-binding</keyword>
<evidence type="ECO:0000256" key="3">
    <source>
        <dbReference type="ARBA" id="ARBA00022448"/>
    </source>
</evidence>
<dbReference type="PANTHER" id="PTHR15422:SF24">
    <property type="entry name" value="DOMON RELATED DOMAIN-CONTAINING PROTEIN"/>
    <property type="match status" value="1"/>
</dbReference>
<dbReference type="Pfam" id="PF02298">
    <property type="entry name" value="Cu_bind_like"/>
    <property type="match status" value="1"/>
</dbReference>
<keyword evidence="10 12" id="KW-0472">Membrane</keyword>
<evidence type="ECO:0000256" key="6">
    <source>
        <dbReference type="ARBA" id="ARBA00022723"/>
    </source>
</evidence>
<dbReference type="Pfam" id="PF03188">
    <property type="entry name" value="Cytochrom_B561"/>
    <property type="match status" value="1"/>
</dbReference>
<evidence type="ECO:0000256" key="5">
    <source>
        <dbReference type="ARBA" id="ARBA00022692"/>
    </source>
</evidence>
<dbReference type="AlphaFoldDB" id="A0AAW1QNS0"/>
<evidence type="ECO:0000259" key="14">
    <source>
        <dbReference type="PROSITE" id="PS50939"/>
    </source>
</evidence>
<dbReference type="GO" id="GO:0020037">
    <property type="term" value="F:heme binding"/>
    <property type="evidence" value="ECO:0007669"/>
    <property type="project" value="TreeGrafter"/>
</dbReference>
<dbReference type="GO" id="GO:0009055">
    <property type="term" value="F:electron transfer activity"/>
    <property type="evidence" value="ECO:0007669"/>
    <property type="project" value="InterPro"/>
</dbReference>
<dbReference type="InterPro" id="IPR003245">
    <property type="entry name" value="Phytocyanin_dom"/>
</dbReference>
<protein>
    <recommendedName>
        <fullName evidence="18">Cytochrome b561 domain-containing protein</fullName>
    </recommendedName>
</protein>
<evidence type="ECO:0000256" key="1">
    <source>
        <dbReference type="ARBA" id="ARBA00001970"/>
    </source>
</evidence>
<feature type="transmembrane region" description="Helical" evidence="12">
    <location>
        <begin position="254"/>
        <end position="274"/>
    </location>
</feature>
<dbReference type="CDD" id="cd08760">
    <property type="entry name" value="Cyt_b561_FRRS1_like"/>
    <property type="match status" value="1"/>
</dbReference>
<evidence type="ECO:0000313" key="17">
    <source>
        <dbReference type="Proteomes" id="UP001438707"/>
    </source>
</evidence>
<evidence type="ECO:0000256" key="13">
    <source>
        <dbReference type="SAM" id="SignalP"/>
    </source>
</evidence>
<feature type="chain" id="PRO_5043878458" description="Cytochrome b561 domain-containing protein" evidence="13">
    <location>
        <begin position="31"/>
        <end position="426"/>
    </location>
</feature>
<evidence type="ECO:0000256" key="11">
    <source>
        <dbReference type="SAM" id="MobiDB-lite"/>
    </source>
</evidence>
<keyword evidence="7" id="KW-0249">Electron transport</keyword>
<reference evidence="16 17" key="1">
    <citation type="journal article" date="2024" name="Nat. Commun.">
        <title>Phylogenomics reveals the evolutionary origins of lichenization in chlorophyte algae.</title>
        <authorList>
            <person name="Puginier C."/>
            <person name="Libourel C."/>
            <person name="Otte J."/>
            <person name="Skaloud P."/>
            <person name="Haon M."/>
            <person name="Grisel S."/>
            <person name="Petersen M."/>
            <person name="Berrin J.G."/>
            <person name="Delaux P.M."/>
            <person name="Dal Grande F."/>
            <person name="Keller J."/>
        </authorList>
    </citation>
    <scope>NUCLEOTIDE SEQUENCE [LARGE SCALE GENOMIC DNA]</scope>
    <source>
        <strain evidence="16 17">SAG 2145</strain>
    </source>
</reference>
<organism evidence="16 17">
    <name type="scientific">Apatococcus lobatus</name>
    <dbReference type="NCBI Taxonomy" id="904363"/>
    <lineage>
        <taxon>Eukaryota</taxon>
        <taxon>Viridiplantae</taxon>
        <taxon>Chlorophyta</taxon>
        <taxon>core chlorophytes</taxon>
        <taxon>Trebouxiophyceae</taxon>
        <taxon>Chlorellales</taxon>
        <taxon>Chlorellaceae</taxon>
        <taxon>Apatococcus</taxon>
    </lineage>
</organism>
<comment type="caution">
    <text evidence="16">The sequence shown here is derived from an EMBL/GenBank/DDBJ whole genome shotgun (WGS) entry which is preliminary data.</text>
</comment>
<feature type="signal peptide" evidence="13">
    <location>
        <begin position="1"/>
        <end position="30"/>
    </location>
</feature>
<keyword evidence="13" id="KW-0732">Signal</keyword>
<dbReference type="SMART" id="SM00665">
    <property type="entry name" value="B561"/>
    <property type="match status" value="1"/>
</dbReference>
<dbReference type="InterPro" id="IPR006593">
    <property type="entry name" value="Cyt_b561/ferric_Rdtase_TM"/>
</dbReference>
<evidence type="ECO:0000256" key="7">
    <source>
        <dbReference type="ARBA" id="ARBA00022982"/>
    </source>
</evidence>
<dbReference type="Proteomes" id="UP001438707">
    <property type="component" value="Unassembled WGS sequence"/>
</dbReference>
<name>A0AAW1QNS0_9CHLO</name>
<feature type="domain" description="Cytochrome b561" evidence="14">
    <location>
        <begin position="177"/>
        <end position="378"/>
    </location>
</feature>
<proteinExistence type="predicted"/>